<feature type="signal peptide" evidence="1">
    <location>
        <begin position="1"/>
        <end position="23"/>
    </location>
</feature>
<keyword evidence="1" id="KW-0732">Signal</keyword>
<sequence>MKLFWNVALAFWAVLLPSMPIFAETPNVDSLLAAPNAPDVIDGMQPELRMATILQLARQMAERPEKLDIPKLLCAIRPWTTGDSSTDQEIQRSAWAEMATLDPQGPRYRWLDCVAVNIKGGYRATSLSPLYDLRQSYCTGVPIAKDLSGYLSELGDGIEMFNETVRHGMKQAVEQKGSSPRYSYYPLRNEIRLSTVAAARAVALAQAEDMSTARAVFLAAADRLKYVLENMDYINTRNGWAYHSDLQMHRALYDWLGQGSGLIDMDGLKNWPSALSDPAIAGAIPNDTRKRMEQGGDTAYVDPVFVERLLPGAARVNAECDRWRRRSFNTRELAEQIETCANKFGQPPSNAEELSNLDLCISEYQAHDWRVQFSSVRPDRVDEAVQNARVLVKKLMSTTKYQSLSVEQQNRIAENLNTVSEESYSARYSRIVTEHELQTQDRTALEQIFDDLKLSNRPLMAREPIY</sequence>
<feature type="chain" id="PRO_5046858683" evidence="1">
    <location>
        <begin position="24"/>
        <end position="466"/>
    </location>
</feature>
<evidence type="ECO:0000313" key="3">
    <source>
        <dbReference type="Proteomes" id="UP000763802"/>
    </source>
</evidence>
<name>A0ABS5WMS6_9RHOB</name>
<dbReference type="EMBL" id="JAHHDY010000008">
    <property type="protein sequence ID" value="MBT3140435.1"/>
    <property type="molecule type" value="Genomic_DNA"/>
</dbReference>
<dbReference type="RefSeq" id="WP_215193664.1">
    <property type="nucleotide sequence ID" value="NZ_JAHHDY010000008.1"/>
</dbReference>
<gene>
    <name evidence="2" type="ORF">KL867_05195</name>
</gene>
<evidence type="ECO:0000256" key="1">
    <source>
        <dbReference type="SAM" id="SignalP"/>
    </source>
</evidence>
<organism evidence="2 3">
    <name type="scientific">Falsiruegeria litorea</name>
    <dbReference type="NCBI Taxonomy" id="1280831"/>
    <lineage>
        <taxon>Bacteria</taxon>
        <taxon>Pseudomonadati</taxon>
        <taxon>Pseudomonadota</taxon>
        <taxon>Alphaproteobacteria</taxon>
        <taxon>Rhodobacterales</taxon>
        <taxon>Roseobacteraceae</taxon>
        <taxon>Falsiruegeria</taxon>
    </lineage>
</organism>
<reference evidence="2 3" key="1">
    <citation type="submission" date="2021-05" db="EMBL/GenBank/DDBJ databases">
        <title>Draft genomes of marine bacteria isolated from model chitin particles.</title>
        <authorList>
            <person name="Datta M.S."/>
            <person name="Schwartzman J.A."/>
            <person name="Cordero O."/>
        </authorList>
    </citation>
    <scope>NUCLEOTIDE SEQUENCE [LARGE SCALE GENOMIC DNA]</scope>
    <source>
        <strain evidence="2 3">4E07</strain>
    </source>
</reference>
<protein>
    <submittedName>
        <fullName evidence="2">Uncharacterized protein</fullName>
    </submittedName>
</protein>
<proteinExistence type="predicted"/>
<comment type="caution">
    <text evidence="2">The sequence shown here is derived from an EMBL/GenBank/DDBJ whole genome shotgun (WGS) entry which is preliminary data.</text>
</comment>
<dbReference type="Proteomes" id="UP000763802">
    <property type="component" value="Unassembled WGS sequence"/>
</dbReference>
<accession>A0ABS5WMS6</accession>
<keyword evidence="3" id="KW-1185">Reference proteome</keyword>
<evidence type="ECO:0000313" key="2">
    <source>
        <dbReference type="EMBL" id="MBT3140435.1"/>
    </source>
</evidence>